<proteinExistence type="predicted"/>
<dbReference type="EMBL" id="JASCZI010000054">
    <property type="protein sequence ID" value="MED6107844.1"/>
    <property type="molecule type" value="Genomic_DNA"/>
</dbReference>
<evidence type="ECO:0000313" key="1">
    <source>
        <dbReference type="EMBL" id="MED6107844.1"/>
    </source>
</evidence>
<evidence type="ECO:0000313" key="2">
    <source>
        <dbReference type="Proteomes" id="UP001341840"/>
    </source>
</evidence>
<protein>
    <submittedName>
        <fullName evidence="1">Uncharacterized protein</fullName>
    </submittedName>
</protein>
<dbReference type="Proteomes" id="UP001341840">
    <property type="component" value="Unassembled WGS sequence"/>
</dbReference>
<gene>
    <name evidence="1" type="ORF">PIB30_018131</name>
</gene>
<keyword evidence="2" id="KW-1185">Reference proteome</keyword>
<sequence>MPPGFVAAPCSVVSAGSSFEGEGASLGLLAALVGLDATSSSGGTGPVYATSSACTSAASSSSGILVTPSSGTGSPDLLQCHCNMRRHSLVLVPQGYRRLECEAKSVGYLRWKHDKVDLTILPPRIQEQKPA</sequence>
<accession>A0ABU6Q7R0</accession>
<reference evidence="1 2" key="1">
    <citation type="journal article" date="2023" name="Plants (Basel)">
        <title>Bridging the Gap: Combining Genomics and Transcriptomics Approaches to Understand Stylosanthes scabra, an Orphan Legume from the Brazilian Caatinga.</title>
        <authorList>
            <person name="Ferreira-Neto J.R.C."/>
            <person name="da Silva M.D."/>
            <person name="Binneck E."/>
            <person name="de Melo N.F."/>
            <person name="da Silva R.H."/>
            <person name="de Melo A.L.T.M."/>
            <person name="Pandolfi V."/>
            <person name="Bustamante F.O."/>
            <person name="Brasileiro-Vidal A.C."/>
            <person name="Benko-Iseppon A.M."/>
        </authorList>
    </citation>
    <scope>NUCLEOTIDE SEQUENCE [LARGE SCALE GENOMIC DNA]</scope>
    <source>
        <tissue evidence="1">Leaves</tissue>
    </source>
</reference>
<organism evidence="1 2">
    <name type="scientific">Stylosanthes scabra</name>
    <dbReference type="NCBI Taxonomy" id="79078"/>
    <lineage>
        <taxon>Eukaryota</taxon>
        <taxon>Viridiplantae</taxon>
        <taxon>Streptophyta</taxon>
        <taxon>Embryophyta</taxon>
        <taxon>Tracheophyta</taxon>
        <taxon>Spermatophyta</taxon>
        <taxon>Magnoliopsida</taxon>
        <taxon>eudicotyledons</taxon>
        <taxon>Gunneridae</taxon>
        <taxon>Pentapetalae</taxon>
        <taxon>rosids</taxon>
        <taxon>fabids</taxon>
        <taxon>Fabales</taxon>
        <taxon>Fabaceae</taxon>
        <taxon>Papilionoideae</taxon>
        <taxon>50 kb inversion clade</taxon>
        <taxon>dalbergioids sensu lato</taxon>
        <taxon>Dalbergieae</taxon>
        <taxon>Pterocarpus clade</taxon>
        <taxon>Stylosanthes</taxon>
    </lineage>
</organism>
<name>A0ABU6Q7R0_9FABA</name>
<comment type="caution">
    <text evidence="1">The sequence shown here is derived from an EMBL/GenBank/DDBJ whole genome shotgun (WGS) entry which is preliminary data.</text>
</comment>